<keyword evidence="4" id="KW-1185">Reference proteome</keyword>
<dbReference type="KEGG" id="ark:D6B99_10195"/>
<name>A0A386HPQ8_9BACT</name>
<dbReference type="InterPro" id="IPR013784">
    <property type="entry name" value="Carb-bd-like_fold"/>
</dbReference>
<feature type="domain" description="CBM20" evidence="2">
    <location>
        <begin position="77"/>
        <end position="181"/>
    </location>
</feature>
<dbReference type="RefSeq" id="WP_119987815.1">
    <property type="nucleotide sequence ID" value="NZ_CP032489.1"/>
</dbReference>
<dbReference type="SUPFAM" id="SSF49452">
    <property type="entry name" value="Starch-binding domain-like"/>
    <property type="match status" value="2"/>
</dbReference>
<dbReference type="Proteomes" id="UP000266118">
    <property type="component" value="Chromosome"/>
</dbReference>
<sequence length="317" mass="35190">MATEKEKTPKKASANKVATATNIVKESPQSATKKATVKKAVTKKAIAAETPIKPVTEKQTEKITKKKASPKAGVKVKVESSYISVSFQLIYGTNFGQSIYIVGNQQALGAHSDDKAVALTYVDQSHWAVNVQLDKKMLAEKGLNYYYIIKNEDGSFEKSASYQLEIPSEYASVNITDAWNFSGYEQNAFSSDVFKVLTSKTIASIEKSALKKGTHQFKVKAPQLAPHHVVCILGDMEKLNNWNPEKAILLFPDKESGFWKVNLTITERKNPVQYKYGIYDIAAKTFVAFEEGENRQLLKAATEAKNAILNDGFFRTN</sequence>
<dbReference type="InterPro" id="IPR013783">
    <property type="entry name" value="Ig-like_fold"/>
</dbReference>
<evidence type="ECO:0000313" key="3">
    <source>
        <dbReference type="EMBL" id="AYD47927.1"/>
    </source>
</evidence>
<dbReference type="PROSITE" id="PS51166">
    <property type="entry name" value="CBM20"/>
    <property type="match status" value="2"/>
</dbReference>
<dbReference type="CDD" id="cd05467">
    <property type="entry name" value="CBM20"/>
    <property type="match status" value="1"/>
</dbReference>
<evidence type="ECO:0000256" key="1">
    <source>
        <dbReference type="SAM" id="MobiDB-lite"/>
    </source>
</evidence>
<protein>
    <recommendedName>
        <fullName evidence="2">CBM20 domain-containing protein</fullName>
    </recommendedName>
</protein>
<dbReference type="Pfam" id="PF00686">
    <property type="entry name" value="CBM_20"/>
    <property type="match status" value="2"/>
</dbReference>
<proteinExistence type="predicted"/>
<dbReference type="SMART" id="SM01065">
    <property type="entry name" value="CBM_2"/>
    <property type="match status" value="2"/>
</dbReference>
<evidence type="ECO:0000259" key="2">
    <source>
        <dbReference type="PROSITE" id="PS51166"/>
    </source>
</evidence>
<feature type="domain" description="CBM20" evidence="2">
    <location>
        <begin position="207"/>
        <end position="316"/>
    </location>
</feature>
<gene>
    <name evidence="3" type="ORF">D6B99_10195</name>
</gene>
<dbReference type="InterPro" id="IPR002044">
    <property type="entry name" value="CBM20"/>
</dbReference>
<dbReference type="AlphaFoldDB" id="A0A386HPQ8"/>
<evidence type="ECO:0000313" key="4">
    <source>
        <dbReference type="Proteomes" id="UP000266118"/>
    </source>
</evidence>
<dbReference type="PANTHER" id="PTHR32518:SF3">
    <property type="entry name" value="4-ALPHA-GLUCANOTRANSFERASE"/>
    <property type="match status" value="1"/>
</dbReference>
<dbReference type="OrthoDB" id="9805159at2"/>
<organism evidence="3 4">
    <name type="scientific">Arachidicoccus soli</name>
    <dbReference type="NCBI Taxonomy" id="2341117"/>
    <lineage>
        <taxon>Bacteria</taxon>
        <taxon>Pseudomonadati</taxon>
        <taxon>Bacteroidota</taxon>
        <taxon>Chitinophagia</taxon>
        <taxon>Chitinophagales</taxon>
        <taxon>Chitinophagaceae</taxon>
        <taxon>Arachidicoccus</taxon>
    </lineage>
</organism>
<feature type="region of interest" description="Disordered" evidence="1">
    <location>
        <begin position="1"/>
        <end position="20"/>
    </location>
</feature>
<reference evidence="3 4" key="1">
    <citation type="submission" date="2018-09" db="EMBL/GenBank/DDBJ databases">
        <title>Arachidicoccus sp. nov., a bacterium isolated from soil.</title>
        <authorList>
            <person name="Weon H.-Y."/>
            <person name="Kwon S.-W."/>
            <person name="Lee S.A."/>
        </authorList>
    </citation>
    <scope>NUCLEOTIDE SEQUENCE [LARGE SCALE GENOMIC DNA]</scope>
    <source>
        <strain evidence="3 4">KIS59-12</strain>
    </source>
</reference>
<dbReference type="PANTHER" id="PTHR32518">
    <property type="match status" value="1"/>
</dbReference>
<accession>A0A386HPQ8</accession>
<dbReference type="EMBL" id="CP032489">
    <property type="protein sequence ID" value="AYD47927.1"/>
    <property type="molecule type" value="Genomic_DNA"/>
</dbReference>
<dbReference type="GO" id="GO:2001070">
    <property type="term" value="F:starch binding"/>
    <property type="evidence" value="ECO:0007669"/>
    <property type="project" value="InterPro"/>
</dbReference>
<dbReference type="Gene3D" id="2.60.40.10">
    <property type="entry name" value="Immunoglobulins"/>
    <property type="match status" value="2"/>
</dbReference>